<dbReference type="EMBL" id="LBQH01000035">
    <property type="protein sequence ID" value="KKP75102.1"/>
    <property type="molecule type" value="Genomic_DNA"/>
</dbReference>
<sequence>MIVMQIELENNSAPSLKDFIEKNDIHGIGFDLDSTLIDTHSYVDEGLFCVGMTIAEQLEVNISSEEIAFEIVRISREIYAENNYRPMLMPDLCYQAVGRYKSEEFAIEMKDFIDDTLEYFYLHSPEPYSKTKYVIETIRSFCLPIIVHSDAQEGWTDIKIQRLKEDIGFTLLYLATDLKRKKGFESWKEAVTQIERDMSEMLIVGDSLKSDIIPALEAGCKHVVWLNHFGKELPEELKGRVYVITKIEDLLYL</sequence>
<gene>
    <name evidence="4" type="ORF">UR73_C0035G0005</name>
</gene>
<dbReference type="InterPro" id="IPR041492">
    <property type="entry name" value="HAD_2"/>
</dbReference>
<dbReference type="SFLD" id="SFLDG01129">
    <property type="entry name" value="C1.5:_HAD__Beta-PGM__Phosphata"/>
    <property type="match status" value="1"/>
</dbReference>
<keyword evidence="2" id="KW-0378">Hydrolase</keyword>
<name>A0A0G0F6D3_9BACT</name>
<dbReference type="SFLD" id="SFLDS00003">
    <property type="entry name" value="Haloacid_Dehalogenase"/>
    <property type="match status" value="1"/>
</dbReference>
<keyword evidence="1" id="KW-0479">Metal-binding</keyword>
<protein>
    <recommendedName>
        <fullName evidence="6">HAD family hydrolase</fullName>
    </recommendedName>
</protein>
<keyword evidence="3" id="KW-0460">Magnesium</keyword>
<dbReference type="InterPro" id="IPR051400">
    <property type="entry name" value="HAD-like_hydrolase"/>
</dbReference>
<dbReference type="SUPFAM" id="SSF56784">
    <property type="entry name" value="HAD-like"/>
    <property type="match status" value="1"/>
</dbReference>
<dbReference type="GO" id="GO:0016791">
    <property type="term" value="F:phosphatase activity"/>
    <property type="evidence" value="ECO:0007669"/>
    <property type="project" value="TreeGrafter"/>
</dbReference>
<comment type="caution">
    <text evidence="4">The sequence shown here is derived from an EMBL/GenBank/DDBJ whole genome shotgun (WGS) entry which is preliminary data.</text>
</comment>
<dbReference type="Pfam" id="PF13419">
    <property type="entry name" value="HAD_2"/>
    <property type="match status" value="1"/>
</dbReference>
<dbReference type="AlphaFoldDB" id="A0A0G0F6D3"/>
<evidence type="ECO:0000313" key="5">
    <source>
        <dbReference type="Proteomes" id="UP000034816"/>
    </source>
</evidence>
<dbReference type="GO" id="GO:0046872">
    <property type="term" value="F:metal ion binding"/>
    <property type="evidence" value="ECO:0007669"/>
    <property type="project" value="UniProtKB-KW"/>
</dbReference>
<dbReference type="PANTHER" id="PTHR46470:SF2">
    <property type="entry name" value="GLYCERALDEHYDE 3-PHOSPHATE PHOSPHATASE"/>
    <property type="match status" value="1"/>
</dbReference>
<dbReference type="Proteomes" id="UP000034816">
    <property type="component" value="Unassembled WGS sequence"/>
</dbReference>
<dbReference type="InterPro" id="IPR036412">
    <property type="entry name" value="HAD-like_sf"/>
</dbReference>
<accession>A0A0G0F6D3</accession>
<evidence type="ECO:0000313" key="4">
    <source>
        <dbReference type="EMBL" id="KKP75102.1"/>
    </source>
</evidence>
<dbReference type="Gene3D" id="3.40.50.1000">
    <property type="entry name" value="HAD superfamily/HAD-like"/>
    <property type="match status" value="1"/>
</dbReference>
<evidence type="ECO:0008006" key="6">
    <source>
        <dbReference type="Google" id="ProtNLM"/>
    </source>
</evidence>
<evidence type="ECO:0000256" key="2">
    <source>
        <dbReference type="ARBA" id="ARBA00022801"/>
    </source>
</evidence>
<evidence type="ECO:0000256" key="3">
    <source>
        <dbReference type="ARBA" id="ARBA00022842"/>
    </source>
</evidence>
<dbReference type="InterPro" id="IPR023214">
    <property type="entry name" value="HAD_sf"/>
</dbReference>
<organism evidence="4 5">
    <name type="scientific">candidate division WS6 bacterium GW2011_GWF1_35_23</name>
    <dbReference type="NCBI Taxonomy" id="1619097"/>
    <lineage>
        <taxon>Bacteria</taxon>
        <taxon>Candidatus Dojkabacteria</taxon>
    </lineage>
</organism>
<evidence type="ECO:0000256" key="1">
    <source>
        <dbReference type="ARBA" id="ARBA00022723"/>
    </source>
</evidence>
<dbReference type="PANTHER" id="PTHR46470">
    <property type="entry name" value="N-ACYLNEURAMINATE-9-PHOSPHATASE"/>
    <property type="match status" value="1"/>
</dbReference>
<reference evidence="4 5" key="1">
    <citation type="journal article" date="2015" name="Nature">
        <title>rRNA introns, odd ribosomes, and small enigmatic genomes across a large radiation of phyla.</title>
        <authorList>
            <person name="Brown C.T."/>
            <person name="Hug L.A."/>
            <person name="Thomas B.C."/>
            <person name="Sharon I."/>
            <person name="Castelle C.J."/>
            <person name="Singh A."/>
            <person name="Wilkins M.J."/>
            <person name="Williams K.H."/>
            <person name="Banfield J.F."/>
        </authorList>
    </citation>
    <scope>NUCLEOTIDE SEQUENCE [LARGE SCALE GENOMIC DNA]</scope>
</reference>
<dbReference type="Gene3D" id="1.20.120.710">
    <property type="entry name" value="Haloacid dehalogenase hydrolase-like domain"/>
    <property type="match status" value="1"/>
</dbReference>
<proteinExistence type="predicted"/>